<dbReference type="PANTHER" id="PTHR10587:SF133">
    <property type="entry name" value="CHITIN DEACETYLASE 1-RELATED"/>
    <property type="match status" value="1"/>
</dbReference>
<evidence type="ECO:0000313" key="4">
    <source>
        <dbReference type="EMBL" id="MBW3082821.1"/>
    </source>
</evidence>
<evidence type="ECO:0000313" key="5">
    <source>
        <dbReference type="Proteomes" id="UP000812844"/>
    </source>
</evidence>
<protein>
    <submittedName>
        <fullName evidence="4">Polysaccharide deacetylase family protein</fullName>
    </submittedName>
</protein>
<evidence type="ECO:0000256" key="1">
    <source>
        <dbReference type="ARBA" id="ARBA00022723"/>
    </source>
</evidence>
<dbReference type="InterPro" id="IPR050248">
    <property type="entry name" value="Polysacc_deacetylase_ArnD"/>
</dbReference>
<reference evidence="4 5" key="1">
    <citation type="submission" date="2021-05" db="EMBL/GenBank/DDBJ databases">
        <title>Phylogenetic classification of ten novel species belonging to the genus Bifidobacterium comprising B. colchicus sp. nov., B. abeli sp. nov., B. bicoloris sp. nov., B. guerezis sp. nov., B. rosaliae sp. nov., B. santillanensis sp. nov., B. argentati sp. nov., B. amazzoni sp. nov., B. pluviali sp. nov., and B. pinnaculum sp. nov.</title>
        <authorList>
            <person name="Lugli G.A."/>
            <person name="Ruiz Garcia L."/>
            <person name="Margolles A."/>
            <person name="Ventura M."/>
        </authorList>
    </citation>
    <scope>NUCLEOTIDE SEQUENCE [LARGE SCALE GENOMIC DNA]</scope>
    <source>
        <strain evidence="4 5">6T3</strain>
    </source>
</reference>
<keyword evidence="1" id="KW-0479">Metal-binding</keyword>
<dbReference type="PROSITE" id="PS51677">
    <property type="entry name" value="NODB"/>
    <property type="match status" value="1"/>
</dbReference>
<dbReference type="InterPro" id="IPR002509">
    <property type="entry name" value="NODB_dom"/>
</dbReference>
<dbReference type="Pfam" id="PF01522">
    <property type="entry name" value="Polysacc_deac_1"/>
    <property type="match status" value="1"/>
</dbReference>
<evidence type="ECO:0000259" key="3">
    <source>
        <dbReference type="PROSITE" id="PS51677"/>
    </source>
</evidence>
<dbReference type="CDD" id="cd10917">
    <property type="entry name" value="CE4_NodB_like_6s_7s"/>
    <property type="match status" value="1"/>
</dbReference>
<accession>A0ABS6W8J1</accession>
<feature type="domain" description="NodB homology" evidence="3">
    <location>
        <begin position="244"/>
        <end position="423"/>
    </location>
</feature>
<sequence>MTAHMGRRRVHPVVVAVIALFVAALVFAGVTIARGVGNARRDAHERALEACESARRSFSTTYTTYSAALSTAEELARTPQDEVGSQVALDDLNRTLAPMTGDGDGALAPDALAGRSCNASMDVDGLDALASDLARADSTMVNRIADVQYQIDTVRDSIENQRRTNARAALRALVDDAAFAHEHSAGRVDEGLRATLDARIADARSALDGAPDIDDETCRSLGDPLRAAMDDVVAAMPFDCHFHDCVALTFDDGPNERLTPQLLDALEAAGAPGTFFVQGQFVSGGNIAIVRRMADEGHDVGSISWRHTQLHTMDADTLATWFADTDAVIEEATGGRAVTLFRPPDGAWNDAVRAQAETSGQSIVLWDVDSGDWRGDQAADIAHTVVEGARAGSIVAMHDGNQATIDAIADIVQGLRDKGLTPVTVSTLLGCQMRPGVAYYGLDETAGDE</sequence>
<proteinExistence type="predicted"/>
<dbReference type="PANTHER" id="PTHR10587">
    <property type="entry name" value="GLYCOSYL TRANSFERASE-RELATED"/>
    <property type="match status" value="1"/>
</dbReference>
<comment type="caution">
    <text evidence="4">The sequence shown here is derived from an EMBL/GenBank/DDBJ whole genome shotgun (WGS) entry which is preliminary data.</text>
</comment>
<keyword evidence="2" id="KW-0378">Hydrolase</keyword>
<dbReference type="RefSeq" id="WP_219081368.1">
    <property type="nucleotide sequence ID" value="NZ_JAHBBD010000010.1"/>
</dbReference>
<dbReference type="Proteomes" id="UP000812844">
    <property type="component" value="Unassembled WGS sequence"/>
</dbReference>
<name>A0ABS6W8J1_9BIFI</name>
<evidence type="ECO:0000256" key="2">
    <source>
        <dbReference type="ARBA" id="ARBA00022801"/>
    </source>
</evidence>
<gene>
    <name evidence="4" type="ORF">KIH73_05445</name>
</gene>
<keyword evidence="5" id="KW-1185">Reference proteome</keyword>
<dbReference type="EMBL" id="JAHBBD010000010">
    <property type="protein sequence ID" value="MBW3082821.1"/>
    <property type="molecule type" value="Genomic_DNA"/>
</dbReference>
<organism evidence="4 5">
    <name type="scientific">Bifidobacterium phasiani</name>
    <dbReference type="NCBI Taxonomy" id="2834431"/>
    <lineage>
        <taxon>Bacteria</taxon>
        <taxon>Bacillati</taxon>
        <taxon>Actinomycetota</taxon>
        <taxon>Actinomycetes</taxon>
        <taxon>Bifidobacteriales</taxon>
        <taxon>Bifidobacteriaceae</taxon>
        <taxon>Bifidobacterium</taxon>
    </lineage>
</organism>